<dbReference type="Gene3D" id="1.25.40.20">
    <property type="entry name" value="Ankyrin repeat-containing domain"/>
    <property type="match status" value="1"/>
</dbReference>
<accession>A0AAN6PPB7</accession>
<dbReference type="SMART" id="SM00225">
    <property type="entry name" value="BTB"/>
    <property type="match status" value="2"/>
</dbReference>
<dbReference type="GO" id="GO:0005737">
    <property type="term" value="C:cytoplasm"/>
    <property type="evidence" value="ECO:0007669"/>
    <property type="project" value="TreeGrafter"/>
</dbReference>
<gene>
    <name evidence="6" type="ORF">C8A01DRAFT_33452</name>
</gene>
<sequence>MAIRKFELEAKLKDDSQLIRTGVLRNDHPFDSSPEFLDFLQACRRGDLKRCQELISAGVNINAKDAYDYTPLVVASLCGHFELVQLLLESGALADPDSFERERAVYNALNNKIRNLLLSYDYSKSADPLQPWSSHITSLLVRDTPSTSDITLSAPAEDFRLHKFLLSARSPYFMRKFAADPEAATWKLPHAIPVEAFRVVLRYLYLGDLPRDFVGPGSTVTEDEVFRGIDKLCKQLEIEKLWEAVLSNDRRLARQRQQDEVQRAQGQVEDLFRSTVLQHKIEVDTRKVSDVKWPHYNFIFADCLLRADDQPEDEDAADAETLSDGPAIPIGPAGDKTPQNGTSQKPPGRSVLFPVHKPFLIRSPYFETMFSSDFLEAHDTEHLHIIKVDCTPAVLELILRFLYTEKADCPLEHALDLLYTADMLLLEKLKTKAAVTISTLGSGTSNALVDRTHNSHSNNNTPNPSSSSEQEQQPPEEDAEESEVEIEPINVYDVIHAAWDLKVQRLEEFAARYLAGRLEDYIDETEFAELIRESAGRIRERQETDTIELLDDIRYYLSERFRFRFEGAGLEEMLDEDMLEEPVVDSPAVAGEGVVVYAEDVKVGGAGGGVKTLNGEVVEDEFVSDAVNYQVMLEKIDRMLERLKLDA</sequence>
<evidence type="ECO:0000259" key="5">
    <source>
        <dbReference type="PROSITE" id="PS50097"/>
    </source>
</evidence>
<dbReference type="SUPFAM" id="SSF54695">
    <property type="entry name" value="POZ domain"/>
    <property type="match status" value="2"/>
</dbReference>
<feature type="domain" description="BTB" evidence="5">
    <location>
        <begin position="148"/>
        <end position="213"/>
    </location>
</feature>
<dbReference type="SMART" id="SM00248">
    <property type="entry name" value="ANK"/>
    <property type="match status" value="2"/>
</dbReference>
<reference evidence="7" key="1">
    <citation type="journal article" date="2023" name="Mol. Phylogenet. Evol.">
        <title>Genome-scale phylogeny and comparative genomics of the fungal order Sordariales.</title>
        <authorList>
            <person name="Hensen N."/>
            <person name="Bonometti L."/>
            <person name="Westerberg I."/>
            <person name="Brannstrom I.O."/>
            <person name="Guillou S."/>
            <person name="Cros-Aarteil S."/>
            <person name="Calhoun S."/>
            <person name="Haridas S."/>
            <person name="Kuo A."/>
            <person name="Mondo S."/>
            <person name="Pangilinan J."/>
            <person name="Riley R."/>
            <person name="LaButti K."/>
            <person name="Andreopoulos B."/>
            <person name="Lipzen A."/>
            <person name="Chen C."/>
            <person name="Yan M."/>
            <person name="Daum C."/>
            <person name="Ng V."/>
            <person name="Clum A."/>
            <person name="Steindorff A."/>
            <person name="Ohm R.A."/>
            <person name="Martin F."/>
            <person name="Silar P."/>
            <person name="Natvig D.O."/>
            <person name="Lalanne C."/>
            <person name="Gautier V."/>
            <person name="Ament-Velasquez S.L."/>
            <person name="Kruys A."/>
            <person name="Hutchinson M.I."/>
            <person name="Powell A.J."/>
            <person name="Barry K."/>
            <person name="Miller A.N."/>
            <person name="Grigoriev I.V."/>
            <person name="Debuchy R."/>
            <person name="Gladieux P."/>
            <person name="Hiltunen Thoren M."/>
            <person name="Johannesson H."/>
        </authorList>
    </citation>
    <scope>NUCLEOTIDE SEQUENCE [LARGE SCALE GENOMIC DNA]</scope>
    <source>
        <strain evidence="7">CBS 284.82</strain>
    </source>
</reference>
<dbReference type="Pfam" id="PF00651">
    <property type="entry name" value="BTB"/>
    <property type="match status" value="2"/>
</dbReference>
<feature type="region of interest" description="Disordered" evidence="4">
    <location>
        <begin position="446"/>
        <end position="484"/>
    </location>
</feature>
<dbReference type="PROSITE" id="PS50088">
    <property type="entry name" value="ANK_REPEAT"/>
    <property type="match status" value="1"/>
</dbReference>
<dbReference type="AlphaFoldDB" id="A0AAN6PPB7"/>
<dbReference type="CDD" id="cd18497">
    <property type="entry name" value="BACK_ABTB1_BPOZ"/>
    <property type="match status" value="1"/>
</dbReference>
<dbReference type="InterPro" id="IPR011333">
    <property type="entry name" value="SKP1/BTB/POZ_sf"/>
</dbReference>
<dbReference type="GO" id="GO:0000151">
    <property type="term" value="C:ubiquitin ligase complex"/>
    <property type="evidence" value="ECO:0007669"/>
    <property type="project" value="TreeGrafter"/>
</dbReference>
<evidence type="ECO:0000256" key="2">
    <source>
        <dbReference type="ARBA" id="ARBA00023043"/>
    </source>
</evidence>
<dbReference type="InterPro" id="IPR000210">
    <property type="entry name" value="BTB/POZ_dom"/>
</dbReference>
<feature type="repeat" description="ANK" evidence="3">
    <location>
        <begin position="67"/>
        <end position="92"/>
    </location>
</feature>
<feature type="compositionally biased region" description="Low complexity" evidence="4">
    <location>
        <begin position="455"/>
        <end position="473"/>
    </location>
</feature>
<name>A0AAN6PPB7_9PEZI</name>
<dbReference type="PROSITE" id="PS50097">
    <property type="entry name" value="BTB"/>
    <property type="match status" value="2"/>
</dbReference>
<keyword evidence="2 3" id="KW-0040">ANK repeat</keyword>
<evidence type="ECO:0000256" key="3">
    <source>
        <dbReference type="PROSITE-ProRule" id="PRU00023"/>
    </source>
</evidence>
<dbReference type="Pfam" id="PF12796">
    <property type="entry name" value="Ank_2"/>
    <property type="match status" value="1"/>
</dbReference>
<dbReference type="CDD" id="cd18186">
    <property type="entry name" value="BTB_POZ_ZBTB_KLHL-like"/>
    <property type="match status" value="1"/>
</dbReference>
<protein>
    <recommendedName>
        <fullName evidence="5">BTB domain-containing protein</fullName>
    </recommendedName>
</protein>
<evidence type="ECO:0000313" key="7">
    <source>
        <dbReference type="Proteomes" id="UP001303115"/>
    </source>
</evidence>
<feature type="compositionally biased region" description="Acidic residues" evidence="4">
    <location>
        <begin position="474"/>
        <end position="484"/>
    </location>
</feature>
<dbReference type="InterPro" id="IPR002110">
    <property type="entry name" value="Ankyrin_rpt"/>
</dbReference>
<keyword evidence="7" id="KW-1185">Reference proteome</keyword>
<dbReference type="InterPro" id="IPR036770">
    <property type="entry name" value="Ankyrin_rpt-contain_sf"/>
</dbReference>
<evidence type="ECO:0000313" key="6">
    <source>
        <dbReference type="EMBL" id="KAK4042511.1"/>
    </source>
</evidence>
<feature type="region of interest" description="Disordered" evidence="4">
    <location>
        <begin position="311"/>
        <end position="350"/>
    </location>
</feature>
<dbReference type="EMBL" id="MU854340">
    <property type="protein sequence ID" value="KAK4042511.1"/>
    <property type="molecule type" value="Genomic_DNA"/>
</dbReference>
<dbReference type="FunFam" id="1.25.40.20:FF:000248">
    <property type="entry name" value="Ankyrin repeat and BTB/POZ domain protein"/>
    <property type="match status" value="1"/>
</dbReference>
<feature type="domain" description="BTB" evidence="5">
    <location>
        <begin position="353"/>
        <end position="411"/>
    </location>
</feature>
<dbReference type="Proteomes" id="UP001303115">
    <property type="component" value="Unassembled WGS sequence"/>
</dbReference>
<proteinExistence type="predicted"/>
<dbReference type="PANTHER" id="PTHR46231:SF1">
    <property type="entry name" value="ANKYRIN REPEAT AND BTB_POZ DOMAIN-CONTAINING PROTEIN 1"/>
    <property type="match status" value="1"/>
</dbReference>
<keyword evidence="1" id="KW-0677">Repeat</keyword>
<evidence type="ECO:0000256" key="1">
    <source>
        <dbReference type="ARBA" id="ARBA00022737"/>
    </source>
</evidence>
<dbReference type="InterPro" id="IPR044515">
    <property type="entry name" value="ABTB1"/>
</dbReference>
<dbReference type="PROSITE" id="PS50297">
    <property type="entry name" value="ANK_REP_REGION"/>
    <property type="match status" value="1"/>
</dbReference>
<dbReference type="Gene3D" id="3.30.710.10">
    <property type="entry name" value="Potassium Channel Kv1.1, Chain A"/>
    <property type="match status" value="2"/>
</dbReference>
<comment type="caution">
    <text evidence="6">The sequence shown here is derived from an EMBL/GenBank/DDBJ whole genome shotgun (WGS) entry which is preliminary data.</text>
</comment>
<dbReference type="PANTHER" id="PTHR46231">
    <property type="entry name" value="ANKYRIN REPEAT AND BTB/POZ DOMAIN-CONTAINING PROTEIN 1"/>
    <property type="match status" value="1"/>
</dbReference>
<organism evidence="6 7">
    <name type="scientific">Parachaetomium inaequale</name>
    <dbReference type="NCBI Taxonomy" id="2588326"/>
    <lineage>
        <taxon>Eukaryota</taxon>
        <taxon>Fungi</taxon>
        <taxon>Dikarya</taxon>
        <taxon>Ascomycota</taxon>
        <taxon>Pezizomycotina</taxon>
        <taxon>Sordariomycetes</taxon>
        <taxon>Sordariomycetidae</taxon>
        <taxon>Sordariales</taxon>
        <taxon>Chaetomiaceae</taxon>
        <taxon>Parachaetomium</taxon>
    </lineage>
</organism>
<dbReference type="FunFam" id="3.30.710.10:FF:000183">
    <property type="entry name" value="Ankyrin repeat and BTB/POZ domain protein"/>
    <property type="match status" value="1"/>
</dbReference>
<dbReference type="SUPFAM" id="SSF48403">
    <property type="entry name" value="Ankyrin repeat"/>
    <property type="match status" value="1"/>
</dbReference>
<evidence type="ECO:0000256" key="4">
    <source>
        <dbReference type="SAM" id="MobiDB-lite"/>
    </source>
</evidence>